<keyword evidence="2" id="KW-1185">Reference proteome</keyword>
<dbReference type="AlphaFoldDB" id="A0A6P2CVX6"/>
<sequence length="416" mass="44476">MKKLLAKVFGGEARPQPTRPTSGFRPSMEVLEGRALMSVVGPELHVNTITSLYQDQVAVSSSPASNGGSVVAWRHQYNTTGTDTDIHIQRYDQFGNRLGGEITVAAGIYRESQPSVAMDGAGNFVVVWVDDVNNSGNTNILAQRFFANGNRNGGVITVANDARAEYDPDVAMDWAGNFAVSYTLQYSANDRDVYVRRFAANGTAIGSNVVAGSGLNEYSASIARTADGRFAVAYQIDRPSGNSIDSDILLNRYTAAGALLTSQAVANTGRNEYSPDIAMDAFGNTTLVYEEAYANLDHDIRARRISNTGALSSTMYVDGSTDYEFAPAVAVNPSTGKFVVAYQRLRSNGSQLSGPNQQIVREMTADGLILNTVNLGDRFTASIGMNGSGTYFIGDVGYNVPGDQGLGIFARRGVLV</sequence>
<gene>
    <name evidence="1" type="ORF">SOIL9_64620</name>
</gene>
<accession>A0A6P2CVX6</accession>
<dbReference type="Proteomes" id="UP000464178">
    <property type="component" value="Chromosome"/>
</dbReference>
<evidence type="ECO:0000313" key="2">
    <source>
        <dbReference type="Proteomes" id="UP000464178"/>
    </source>
</evidence>
<dbReference type="RefSeq" id="WP_162666274.1">
    <property type="nucleotide sequence ID" value="NZ_LR593886.1"/>
</dbReference>
<organism evidence="1 2">
    <name type="scientific">Gemmata massiliana</name>
    <dbReference type="NCBI Taxonomy" id="1210884"/>
    <lineage>
        <taxon>Bacteria</taxon>
        <taxon>Pseudomonadati</taxon>
        <taxon>Planctomycetota</taxon>
        <taxon>Planctomycetia</taxon>
        <taxon>Gemmatales</taxon>
        <taxon>Gemmataceae</taxon>
        <taxon>Gemmata</taxon>
    </lineage>
</organism>
<evidence type="ECO:0000313" key="1">
    <source>
        <dbReference type="EMBL" id="VTR91252.1"/>
    </source>
</evidence>
<name>A0A6P2CVX6_9BACT</name>
<protein>
    <submittedName>
        <fullName evidence="1">VBCS repeat-containing protein</fullName>
    </submittedName>
</protein>
<proteinExistence type="predicted"/>
<reference evidence="1 2" key="1">
    <citation type="submission" date="2019-05" db="EMBL/GenBank/DDBJ databases">
        <authorList>
            <consortium name="Science for Life Laboratories"/>
        </authorList>
    </citation>
    <scope>NUCLEOTIDE SEQUENCE [LARGE SCALE GENOMIC DNA]</scope>
    <source>
        <strain evidence="1">Soil9</strain>
    </source>
</reference>
<dbReference type="KEGG" id="gms:SOIL9_64620"/>
<dbReference type="EMBL" id="LR593886">
    <property type="protein sequence ID" value="VTR91252.1"/>
    <property type="molecule type" value="Genomic_DNA"/>
</dbReference>